<evidence type="ECO:0000259" key="5">
    <source>
        <dbReference type="PROSITE" id="PS51000"/>
    </source>
</evidence>
<keyword evidence="4" id="KW-0804">Transcription</keyword>
<name>A0A1U9YVM5_9HYPH</name>
<evidence type="ECO:0000313" key="6">
    <source>
        <dbReference type="EMBL" id="AQZ49487.1"/>
    </source>
</evidence>
<dbReference type="GO" id="GO:0003677">
    <property type="term" value="F:DNA binding"/>
    <property type="evidence" value="ECO:0007669"/>
    <property type="project" value="UniProtKB-KW"/>
</dbReference>
<dbReference type="STRING" id="1122214.Mame_00103"/>
<dbReference type="PROSITE" id="PS00894">
    <property type="entry name" value="HTH_DEOR_1"/>
    <property type="match status" value="1"/>
</dbReference>
<dbReference type="KEGG" id="mmed:Mame_00103"/>
<evidence type="ECO:0000256" key="3">
    <source>
        <dbReference type="ARBA" id="ARBA00023125"/>
    </source>
</evidence>
<dbReference type="Gene3D" id="1.10.10.10">
    <property type="entry name" value="Winged helix-like DNA-binding domain superfamily/Winged helix DNA-binding domain"/>
    <property type="match status" value="1"/>
</dbReference>
<evidence type="ECO:0000256" key="4">
    <source>
        <dbReference type="ARBA" id="ARBA00023163"/>
    </source>
</evidence>
<dbReference type="PANTHER" id="PTHR30363:SF4">
    <property type="entry name" value="GLYCEROL-3-PHOSPHATE REGULON REPRESSOR"/>
    <property type="match status" value="1"/>
</dbReference>
<reference evidence="6 7" key="1">
    <citation type="submission" date="2017-03" db="EMBL/GenBank/DDBJ databases">
        <title>Foreign affairs: Plasmid Transfer between Roseobacters and Rhizobia.</title>
        <authorList>
            <person name="Bartling P."/>
            <person name="Bunk B."/>
            <person name="Overmann J."/>
            <person name="Brinkmann H."/>
            <person name="Petersen J."/>
        </authorList>
    </citation>
    <scope>NUCLEOTIDE SEQUENCE [LARGE SCALE GENOMIC DNA]</scope>
    <source>
        <strain evidence="6 7">MACL11</strain>
    </source>
</reference>
<evidence type="ECO:0000256" key="1">
    <source>
        <dbReference type="ARBA" id="ARBA00022491"/>
    </source>
</evidence>
<organism evidence="6 7">
    <name type="scientific">Martelella mediterranea DSM 17316</name>
    <dbReference type="NCBI Taxonomy" id="1122214"/>
    <lineage>
        <taxon>Bacteria</taxon>
        <taxon>Pseudomonadati</taxon>
        <taxon>Pseudomonadota</taxon>
        <taxon>Alphaproteobacteria</taxon>
        <taxon>Hyphomicrobiales</taxon>
        <taxon>Aurantimonadaceae</taxon>
        <taxon>Martelella</taxon>
    </lineage>
</organism>
<dbReference type="SMART" id="SM00420">
    <property type="entry name" value="HTH_DEOR"/>
    <property type="match status" value="1"/>
</dbReference>
<dbReference type="RefSeq" id="WP_026173246.1">
    <property type="nucleotide sequence ID" value="NZ_AQWH01000003.1"/>
</dbReference>
<dbReference type="SMART" id="SM01134">
    <property type="entry name" value="DeoRC"/>
    <property type="match status" value="1"/>
</dbReference>
<dbReference type="InterPro" id="IPR036390">
    <property type="entry name" value="WH_DNA-bd_sf"/>
</dbReference>
<evidence type="ECO:0000256" key="2">
    <source>
        <dbReference type="ARBA" id="ARBA00023015"/>
    </source>
</evidence>
<keyword evidence="3" id="KW-0238">DNA-binding</keyword>
<gene>
    <name evidence="6" type="primary">glpR_1</name>
    <name evidence="6" type="ORF">Mame_00103</name>
</gene>
<dbReference type="eggNOG" id="COG1349">
    <property type="taxonomic scope" value="Bacteria"/>
</dbReference>
<keyword evidence="1" id="KW-0678">Repressor</keyword>
<feature type="domain" description="HTH deoR-type" evidence="5">
    <location>
        <begin position="10"/>
        <end position="65"/>
    </location>
</feature>
<dbReference type="Pfam" id="PF00455">
    <property type="entry name" value="DeoRC"/>
    <property type="match status" value="1"/>
</dbReference>
<dbReference type="InterPro" id="IPR018356">
    <property type="entry name" value="Tscrpt_reg_HTH_DeoR_CS"/>
</dbReference>
<dbReference type="Pfam" id="PF08220">
    <property type="entry name" value="HTH_DeoR"/>
    <property type="match status" value="1"/>
</dbReference>
<dbReference type="EMBL" id="CP020330">
    <property type="protein sequence ID" value="AQZ49487.1"/>
    <property type="molecule type" value="Genomic_DNA"/>
</dbReference>
<dbReference type="InterPro" id="IPR037171">
    <property type="entry name" value="NagB/RpiA_transferase-like"/>
</dbReference>
<dbReference type="PRINTS" id="PR00037">
    <property type="entry name" value="HTHLACR"/>
</dbReference>
<dbReference type="SUPFAM" id="SSF100950">
    <property type="entry name" value="NagB/RpiA/CoA transferase-like"/>
    <property type="match status" value="1"/>
</dbReference>
<dbReference type="PROSITE" id="PS51000">
    <property type="entry name" value="HTH_DEOR_2"/>
    <property type="match status" value="1"/>
</dbReference>
<dbReference type="SUPFAM" id="SSF46785">
    <property type="entry name" value="Winged helix' DNA-binding domain"/>
    <property type="match status" value="1"/>
</dbReference>
<dbReference type="InterPro" id="IPR001034">
    <property type="entry name" value="DeoR_HTH"/>
</dbReference>
<evidence type="ECO:0000313" key="7">
    <source>
        <dbReference type="Proteomes" id="UP000191135"/>
    </source>
</evidence>
<dbReference type="Gene3D" id="3.40.50.1360">
    <property type="match status" value="1"/>
</dbReference>
<dbReference type="InterPro" id="IPR014036">
    <property type="entry name" value="DeoR-like_C"/>
</dbReference>
<dbReference type="InterPro" id="IPR036388">
    <property type="entry name" value="WH-like_DNA-bd_sf"/>
</dbReference>
<keyword evidence="7" id="KW-1185">Reference proteome</keyword>
<sequence>MESNGEERKKESRQSSILRLMEKNFYISVEEISDFFTVTTQTARRDILALEKAGRVRRLHGGAVLVGPLEETVYRRRRVDNAEQKQRIGELVADLVPDGASIFIDSGTTCEAIARALSSRNHLRVLTYSLRVATILNENTNFTLAVPGGFVRPIHGGIFQEETPEFIRNFKFDSAIISVSGIDNDGDLCDDDHAESVVATAAMAQSRHTLLAVDSSKFGKRAMVRLGSISDVDTLVTDTMPGGDIRRLLDENGVEIVC</sequence>
<proteinExistence type="predicted"/>
<dbReference type="InterPro" id="IPR050313">
    <property type="entry name" value="Carb_Metab_HTH_regulators"/>
</dbReference>
<dbReference type="Proteomes" id="UP000191135">
    <property type="component" value="Chromosome"/>
</dbReference>
<protein>
    <submittedName>
        <fullName evidence="6">Glycerol-3-phosphate regulon repressor</fullName>
    </submittedName>
</protein>
<keyword evidence="2" id="KW-0805">Transcription regulation</keyword>
<accession>A0A1U9YVM5</accession>
<dbReference type="GO" id="GO:0003700">
    <property type="term" value="F:DNA-binding transcription factor activity"/>
    <property type="evidence" value="ECO:0007669"/>
    <property type="project" value="InterPro"/>
</dbReference>
<dbReference type="PANTHER" id="PTHR30363">
    <property type="entry name" value="HTH-TYPE TRANSCRIPTIONAL REGULATOR SRLR-RELATED"/>
    <property type="match status" value="1"/>
</dbReference>
<dbReference type="AlphaFoldDB" id="A0A1U9YVM5"/>